<dbReference type="InterPro" id="IPR043167">
    <property type="entry name" value="LpxI_C_sf"/>
</dbReference>
<organism evidence="3 4">
    <name type="scientific">Blastopirellula marina</name>
    <dbReference type="NCBI Taxonomy" id="124"/>
    <lineage>
        <taxon>Bacteria</taxon>
        <taxon>Pseudomonadati</taxon>
        <taxon>Planctomycetota</taxon>
        <taxon>Planctomycetia</taxon>
        <taxon>Pirellulales</taxon>
        <taxon>Pirellulaceae</taxon>
        <taxon>Blastopirellula</taxon>
    </lineage>
</organism>
<dbReference type="Gene3D" id="3.40.50.20">
    <property type="match status" value="1"/>
</dbReference>
<evidence type="ECO:0000313" key="3">
    <source>
        <dbReference type="EMBL" id="PQO30987.1"/>
    </source>
</evidence>
<sequence>MDHSDASPVALLAGWGNLPIIVAEAIKSTGRRVVCAAVKDHADPILEKICDSTTWVGLGQLGKVKRHFQRHGATQATMAGKIHKVRLFDRGAMWKHCPDWFCLRTFAPQMIWGSGDRKDDTLLMAIVNGFANQGITFLPATDFAPELLVKFGMIAGSEPRGKQLRDIEFGWEMAKELGRLDIGQSVAVKNQAVLALEAIEGTDACIRRAGQLCKAGDFTVVKVAKPQQDMRFDVPTIGVGTLETMVEAGASTLVLEAEKTILLDEPAVLEFAKTHRLTILAINEERLAEFAPSSEAA</sequence>
<dbReference type="RefSeq" id="WP_105332062.1">
    <property type="nucleotide sequence ID" value="NZ_PUHY01000013.1"/>
</dbReference>
<protein>
    <submittedName>
        <fullName evidence="3">DUF1009 domain-containing protein</fullName>
    </submittedName>
</protein>
<evidence type="ECO:0000259" key="2">
    <source>
        <dbReference type="Pfam" id="PF17930"/>
    </source>
</evidence>
<dbReference type="InterPro" id="IPR010415">
    <property type="entry name" value="LpxI_C"/>
</dbReference>
<proteinExistence type="predicted"/>
<dbReference type="InterPro" id="IPR041255">
    <property type="entry name" value="LpxI_N"/>
</dbReference>
<comment type="caution">
    <text evidence="3">The sequence shown here is derived from an EMBL/GenBank/DDBJ whole genome shotgun (WGS) entry which is preliminary data.</text>
</comment>
<feature type="domain" description="LpxI N-terminal" evidence="2">
    <location>
        <begin position="9"/>
        <end position="147"/>
    </location>
</feature>
<dbReference type="EMBL" id="PUHY01000013">
    <property type="protein sequence ID" value="PQO30987.1"/>
    <property type="molecule type" value="Genomic_DNA"/>
</dbReference>
<accession>A0A2S8FFR0</accession>
<dbReference type="Proteomes" id="UP000238322">
    <property type="component" value="Unassembled WGS sequence"/>
</dbReference>
<dbReference type="InterPro" id="IPR053174">
    <property type="entry name" value="LpxI"/>
</dbReference>
<dbReference type="Gene3D" id="3.40.140.80">
    <property type="match status" value="1"/>
</dbReference>
<name>A0A2S8FFR0_9BACT</name>
<dbReference type="Pfam" id="PF17930">
    <property type="entry name" value="LpxI_N"/>
    <property type="match status" value="1"/>
</dbReference>
<reference evidence="3 4" key="1">
    <citation type="submission" date="2018-02" db="EMBL/GenBank/DDBJ databases">
        <title>Comparative genomes isolates from brazilian mangrove.</title>
        <authorList>
            <person name="Araujo J.E."/>
            <person name="Taketani R.G."/>
            <person name="Silva M.C.P."/>
            <person name="Loureco M.V."/>
            <person name="Andreote F.D."/>
        </authorList>
    </citation>
    <scope>NUCLEOTIDE SEQUENCE [LARGE SCALE GENOMIC DNA]</scope>
    <source>
        <strain evidence="3 4">Hex-1 MGV</strain>
    </source>
</reference>
<dbReference type="PANTHER" id="PTHR39962">
    <property type="entry name" value="BLL4848 PROTEIN"/>
    <property type="match status" value="1"/>
</dbReference>
<feature type="domain" description="LpxI C-terminal" evidence="1">
    <location>
        <begin position="152"/>
        <end position="279"/>
    </location>
</feature>
<dbReference type="OrthoDB" id="9789836at2"/>
<dbReference type="Pfam" id="PF06230">
    <property type="entry name" value="LpxI_C"/>
    <property type="match status" value="1"/>
</dbReference>
<gene>
    <name evidence="3" type="ORF">C5Y83_22580</name>
</gene>
<evidence type="ECO:0000259" key="1">
    <source>
        <dbReference type="Pfam" id="PF06230"/>
    </source>
</evidence>
<dbReference type="AlphaFoldDB" id="A0A2S8FFR0"/>
<dbReference type="PANTHER" id="PTHR39962:SF1">
    <property type="entry name" value="LPXI FAMILY PROTEIN"/>
    <property type="match status" value="1"/>
</dbReference>
<evidence type="ECO:0000313" key="4">
    <source>
        <dbReference type="Proteomes" id="UP000238322"/>
    </source>
</evidence>